<dbReference type="EMBL" id="JBHSFP010000062">
    <property type="protein sequence ID" value="MFC4536897.1"/>
    <property type="molecule type" value="Genomic_DNA"/>
</dbReference>
<gene>
    <name evidence="1" type="ORF">ACFO60_39520</name>
</gene>
<dbReference type="RefSeq" id="WP_380852212.1">
    <property type="nucleotide sequence ID" value="NZ_JBHSFP010000062.1"/>
</dbReference>
<evidence type="ECO:0000313" key="1">
    <source>
        <dbReference type="EMBL" id="MFC4536897.1"/>
    </source>
</evidence>
<name>A0ABV9CWX4_9ACTN</name>
<dbReference type="Proteomes" id="UP001596004">
    <property type="component" value="Unassembled WGS sequence"/>
</dbReference>
<evidence type="ECO:0000313" key="2">
    <source>
        <dbReference type="Proteomes" id="UP001596004"/>
    </source>
</evidence>
<accession>A0ABV9CWX4</accession>
<keyword evidence="2" id="KW-1185">Reference proteome</keyword>
<sequence>MVEVAKVLLALTVIGWDAGRAWQAFRTRTALPRRGPGIREASGSPAVERTLEG</sequence>
<comment type="caution">
    <text evidence="1">The sequence shown here is derived from an EMBL/GenBank/DDBJ whole genome shotgun (WGS) entry which is preliminary data.</text>
</comment>
<organism evidence="1 2">
    <name type="scientific">Sphaerisporangium dianthi</name>
    <dbReference type="NCBI Taxonomy" id="1436120"/>
    <lineage>
        <taxon>Bacteria</taxon>
        <taxon>Bacillati</taxon>
        <taxon>Actinomycetota</taxon>
        <taxon>Actinomycetes</taxon>
        <taxon>Streptosporangiales</taxon>
        <taxon>Streptosporangiaceae</taxon>
        <taxon>Sphaerisporangium</taxon>
    </lineage>
</organism>
<reference evidence="2" key="1">
    <citation type="journal article" date="2019" name="Int. J. Syst. Evol. Microbiol.">
        <title>The Global Catalogue of Microorganisms (GCM) 10K type strain sequencing project: providing services to taxonomists for standard genome sequencing and annotation.</title>
        <authorList>
            <consortium name="The Broad Institute Genomics Platform"/>
            <consortium name="The Broad Institute Genome Sequencing Center for Infectious Disease"/>
            <person name="Wu L."/>
            <person name="Ma J."/>
        </authorList>
    </citation>
    <scope>NUCLEOTIDE SEQUENCE [LARGE SCALE GENOMIC DNA]</scope>
    <source>
        <strain evidence="2">CGMCC 4.7132</strain>
    </source>
</reference>
<protein>
    <submittedName>
        <fullName evidence="1">Uncharacterized protein</fullName>
    </submittedName>
</protein>
<proteinExistence type="predicted"/>